<keyword evidence="6" id="KW-1185">Reference proteome</keyword>
<gene>
    <name evidence="5" type="ORF">WMO28_16660</name>
</gene>
<comment type="caution">
    <text evidence="5">The sequence shown here is derived from an EMBL/GenBank/DDBJ whole genome shotgun (WGS) entry which is preliminary data.</text>
</comment>
<evidence type="ECO:0000259" key="4">
    <source>
        <dbReference type="PROSITE" id="PS50995"/>
    </source>
</evidence>
<sequence>MRCSTATEILKAMERKGLIIREPVSYDKRAKRIILTEAALKICEDNKTKILATEKELAKDLSDEELKTFFYLLDKIKQNIEHVEARER</sequence>
<proteinExistence type="predicted"/>
<keyword evidence="3" id="KW-0804">Transcription</keyword>
<dbReference type="PRINTS" id="PR00598">
    <property type="entry name" value="HTHMARR"/>
</dbReference>
<accession>A0ABV1BKP9</accession>
<dbReference type="PANTHER" id="PTHR42756:SF1">
    <property type="entry name" value="TRANSCRIPTIONAL REPRESSOR OF EMRAB OPERON"/>
    <property type="match status" value="1"/>
</dbReference>
<dbReference type="EMBL" id="JBBMEJ010000039">
    <property type="protein sequence ID" value="MEQ2372522.1"/>
    <property type="molecule type" value="Genomic_DNA"/>
</dbReference>
<dbReference type="InterPro" id="IPR036390">
    <property type="entry name" value="WH_DNA-bd_sf"/>
</dbReference>
<dbReference type="PROSITE" id="PS50995">
    <property type="entry name" value="HTH_MARR_2"/>
    <property type="match status" value="1"/>
</dbReference>
<keyword evidence="2" id="KW-0238">DNA-binding</keyword>
<keyword evidence="1" id="KW-0805">Transcription regulation</keyword>
<dbReference type="PANTHER" id="PTHR42756">
    <property type="entry name" value="TRANSCRIPTIONAL REGULATOR, MARR"/>
    <property type="match status" value="1"/>
</dbReference>
<evidence type="ECO:0000256" key="2">
    <source>
        <dbReference type="ARBA" id="ARBA00023125"/>
    </source>
</evidence>
<evidence type="ECO:0000256" key="1">
    <source>
        <dbReference type="ARBA" id="ARBA00023015"/>
    </source>
</evidence>
<protein>
    <recommendedName>
        <fullName evidence="4">HTH marR-type domain-containing protein</fullName>
    </recommendedName>
</protein>
<evidence type="ECO:0000256" key="3">
    <source>
        <dbReference type="ARBA" id="ARBA00023163"/>
    </source>
</evidence>
<evidence type="ECO:0000313" key="6">
    <source>
        <dbReference type="Proteomes" id="UP001473063"/>
    </source>
</evidence>
<dbReference type="SUPFAM" id="SSF46785">
    <property type="entry name" value="Winged helix' DNA-binding domain"/>
    <property type="match status" value="1"/>
</dbReference>
<dbReference type="Proteomes" id="UP001473063">
    <property type="component" value="Unassembled WGS sequence"/>
</dbReference>
<dbReference type="InterPro" id="IPR023187">
    <property type="entry name" value="Tscrpt_reg_MarR-type_CS"/>
</dbReference>
<dbReference type="InterPro" id="IPR000835">
    <property type="entry name" value="HTH_MarR-typ"/>
</dbReference>
<evidence type="ECO:0000313" key="5">
    <source>
        <dbReference type="EMBL" id="MEQ2372522.1"/>
    </source>
</evidence>
<dbReference type="InterPro" id="IPR036388">
    <property type="entry name" value="WH-like_DNA-bd_sf"/>
</dbReference>
<reference evidence="5 6" key="1">
    <citation type="submission" date="2024-03" db="EMBL/GenBank/DDBJ databases">
        <title>Human intestinal bacterial collection.</title>
        <authorList>
            <person name="Pauvert C."/>
            <person name="Hitch T.C.A."/>
            <person name="Clavel T."/>
        </authorList>
    </citation>
    <scope>NUCLEOTIDE SEQUENCE [LARGE SCALE GENOMIC DNA]</scope>
    <source>
        <strain evidence="5 6">CLA-JM-H16</strain>
    </source>
</reference>
<feature type="domain" description="HTH marR-type" evidence="4">
    <location>
        <begin position="1"/>
        <end position="78"/>
    </location>
</feature>
<dbReference type="PROSITE" id="PS01117">
    <property type="entry name" value="HTH_MARR_1"/>
    <property type="match status" value="1"/>
</dbReference>
<organism evidence="5 6">
    <name type="scientific">Blautia aquisgranensis</name>
    <dbReference type="NCBI Taxonomy" id="3133153"/>
    <lineage>
        <taxon>Bacteria</taxon>
        <taxon>Bacillati</taxon>
        <taxon>Bacillota</taxon>
        <taxon>Clostridia</taxon>
        <taxon>Lachnospirales</taxon>
        <taxon>Lachnospiraceae</taxon>
        <taxon>Blautia</taxon>
    </lineage>
</organism>
<name>A0ABV1BKP9_9FIRM</name>
<dbReference type="Gene3D" id="1.10.10.10">
    <property type="entry name" value="Winged helix-like DNA-binding domain superfamily/Winged helix DNA-binding domain"/>
    <property type="match status" value="1"/>
</dbReference>